<keyword evidence="1" id="KW-0175">Coiled coil</keyword>
<dbReference type="EMBL" id="JAHJDP010000094">
    <property type="protein sequence ID" value="MBU2692514.1"/>
    <property type="molecule type" value="Genomic_DNA"/>
</dbReference>
<evidence type="ECO:0000313" key="2">
    <source>
        <dbReference type="EMBL" id="MBU2692514.1"/>
    </source>
</evidence>
<evidence type="ECO:0000256" key="1">
    <source>
        <dbReference type="SAM" id="Coils"/>
    </source>
</evidence>
<protein>
    <submittedName>
        <fullName evidence="2">Uncharacterized protein</fullName>
    </submittedName>
</protein>
<reference evidence="2" key="1">
    <citation type="submission" date="2021-05" db="EMBL/GenBank/DDBJ databases">
        <title>Energy efficiency and biological interactions define the core microbiome of deep oligotrophic groundwater.</title>
        <authorList>
            <person name="Mehrshad M."/>
            <person name="Lopez-Fernandez M."/>
            <person name="Bell E."/>
            <person name="Bernier-Latmani R."/>
            <person name="Bertilsson S."/>
            <person name="Dopson M."/>
        </authorList>
    </citation>
    <scope>NUCLEOTIDE SEQUENCE</scope>
    <source>
        <strain evidence="2">Modern_marine.mb.64</strain>
    </source>
</reference>
<dbReference type="AlphaFoldDB" id="A0A948W7E4"/>
<accession>A0A948W7E4</accession>
<feature type="coiled-coil region" evidence="1">
    <location>
        <begin position="6"/>
        <end position="33"/>
    </location>
</feature>
<organism evidence="2 3">
    <name type="scientific">Eiseniibacteriota bacterium</name>
    <dbReference type="NCBI Taxonomy" id="2212470"/>
    <lineage>
        <taxon>Bacteria</taxon>
        <taxon>Candidatus Eiseniibacteriota</taxon>
    </lineage>
</organism>
<name>A0A948W7E4_UNCEI</name>
<gene>
    <name evidence="2" type="ORF">KJ970_16460</name>
</gene>
<sequence>MRNPDRDELLEKLAEAEARLLKLDKDRDELLEFISNLKSAFSAACETHPAKGALPLSGYSVPMKTRDKIALFRRLTRAELMSSRFAGKIAKQRYDFSRLRVELGLSA</sequence>
<comment type="caution">
    <text evidence="2">The sequence shown here is derived from an EMBL/GenBank/DDBJ whole genome shotgun (WGS) entry which is preliminary data.</text>
</comment>
<dbReference type="Proteomes" id="UP000777784">
    <property type="component" value="Unassembled WGS sequence"/>
</dbReference>
<evidence type="ECO:0000313" key="3">
    <source>
        <dbReference type="Proteomes" id="UP000777784"/>
    </source>
</evidence>
<proteinExistence type="predicted"/>